<dbReference type="PANTHER" id="PTHR43031:SF1">
    <property type="entry name" value="PYRIDINE NUCLEOTIDE-DISULPHIDE OXIDOREDUCTASE"/>
    <property type="match status" value="1"/>
</dbReference>
<dbReference type="EMBL" id="AZAC01000011">
    <property type="protein sequence ID" value="KIX14232.1"/>
    <property type="molecule type" value="Genomic_DNA"/>
</dbReference>
<dbReference type="GO" id="GO:0046872">
    <property type="term" value="F:metal ion binding"/>
    <property type="evidence" value="ECO:0007669"/>
    <property type="project" value="InterPro"/>
</dbReference>
<dbReference type="PANTHER" id="PTHR43031">
    <property type="entry name" value="FAD-DEPENDENT OXIDOREDUCTASE"/>
    <property type="match status" value="1"/>
</dbReference>
<dbReference type="Proteomes" id="UP000032233">
    <property type="component" value="Unassembled WGS sequence"/>
</dbReference>
<feature type="domain" description="Rhodanese" evidence="1">
    <location>
        <begin position="24"/>
        <end position="109"/>
    </location>
</feature>
<dbReference type="InterPro" id="IPR009078">
    <property type="entry name" value="Ferritin-like_SF"/>
</dbReference>
<keyword evidence="2" id="KW-0808">Transferase</keyword>
<evidence type="ECO:0000259" key="1">
    <source>
        <dbReference type="PROSITE" id="PS50206"/>
    </source>
</evidence>
<dbReference type="InterPro" id="IPR012347">
    <property type="entry name" value="Ferritin-like"/>
</dbReference>
<dbReference type="PROSITE" id="PS50206">
    <property type="entry name" value="RHODANESE_3"/>
    <property type="match status" value="1"/>
</dbReference>
<dbReference type="CDD" id="cd00158">
    <property type="entry name" value="RHOD"/>
    <property type="match status" value="1"/>
</dbReference>
<dbReference type="OrthoDB" id="285281at2"/>
<dbReference type="SMART" id="SM00450">
    <property type="entry name" value="RHOD"/>
    <property type="match status" value="1"/>
</dbReference>
<dbReference type="RefSeq" id="WP_044348146.1">
    <property type="nucleotide sequence ID" value="NZ_AZAC01000011.1"/>
</dbReference>
<dbReference type="Pfam" id="PF02915">
    <property type="entry name" value="Rubrerythrin"/>
    <property type="match status" value="1"/>
</dbReference>
<comment type="caution">
    <text evidence="2">The sequence shown here is derived from an EMBL/GenBank/DDBJ whole genome shotgun (WGS) entry which is preliminary data.</text>
</comment>
<dbReference type="SUPFAM" id="SSF52821">
    <property type="entry name" value="Rhodanese/Cell cycle control phosphatase"/>
    <property type="match status" value="1"/>
</dbReference>
<dbReference type="InterPro" id="IPR003251">
    <property type="entry name" value="Rr_diiron-bd_dom"/>
</dbReference>
<dbReference type="InParanoid" id="A0A0D2GH28"/>
<sequence length="268" mass="29790">MKWRQFLTPVKSVTAEKAKELLQKDDKIRVLDVRQPKEYERGHISGAKLIPIGELNDRLDELRPEEPYLVYCAIGGRSRVAAQMLSGKGFANIYNLSGGFKAWNGWTGFGDYEKGLEFFEGAAVLAEALEIALGMETALREFYQEKTESVSDKEAKAVFKKLAGFEKAHEAILQKRLAELGRDTGAADASRALEGGMTTSEYMEALGLEGESVEDALNFAMFVEAQAMDLYARAADRDDQGLKDFFLGMAKEEKNHIDQLANLMEALV</sequence>
<gene>
    <name evidence="2" type="ORF">X474_09600</name>
</gene>
<keyword evidence="3" id="KW-1185">Reference proteome</keyword>
<dbReference type="CDD" id="cd01045">
    <property type="entry name" value="Ferritin_like_AB"/>
    <property type="match status" value="1"/>
</dbReference>
<accession>A0A0D2GH28</accession>
<evidence type="ECO:0000313" key="2">
    <source>
        <dbReference type="EMBL" id="KIX14232.1"/>
    </source>
</evidence>
<dbReference type="GO" id="GO:0016491">
    <property type="term" value="F:oxidoreductase activity"/>
    <property type="evidence" value="ECO:0007669"/>
    <property type="project" value="InterPro"/>
</dbReference>
<dbReference type="Pfam" id="PF00581">
    <property type="entry name" value="Rhodanese"/>
    <property type="match status" value="1"/>
</dbReference>
<dbReference type="STRING" id="1429043.X474_09600"/>
<dbReference type="Gene3D" id="3.40.250.10">
    <property type="entry name" value="Rhodanese-like domain"/>
    <property type="match status" value="1"/>
</dbReference>
<dbReference type="SUPFAM" id="SSF47240">
    <property type="entry name" value="Ferritin-like"/>
    <property type="match status" value="1"/>
</dbReference>
<dbReference type="AlphaFoldDB" id="A0A0D2GH28"/>
<dbReference type="InterPro" id="IPR001763">
    <property type="entry name" value="Rhodanese-like_dom"/>
</dbReference>
<reference evidence="2 3" key="1">
    <citation type="submission" date="2013-11" db="EMBL/GenBank/DDBJ databases">
        <title>Metagenomic analysis of a methanogenic consortium involved in long chain n-alkane degradation.</title>
        <authorList>
            <person name="Davidova I.A."/>
            <person name="Callaghan A.V."/>
            <person name="Wawrik B."/>
            <person name="Pruitt S."/>
            <person name="Marks C."/>
            <person name="Duncan K.E."/>
            <person name="Suflita J.M."/>
        </authorList>
    </citation>
    <scope>NUCLEOTIDE SEQUENCE [LARGE SCALE GENOMIC DNA]</scope>
    <source>
        <strain evidence="2 3">SPR</strain>
    </source>
</reference>
<dbReference type="Gene3D" id="1.20.1260.10">
    <property type="match status" value="1"/>
</dbReference>
<protein>
    <submittedName>
        <fullName evidence="2">Sulfurtransferase</fullName>
    </submittedName>
</protein>
<dbReference type="InterPro" id="IPR036873">
    <property type="entry name" value="Rhodanese-like_dom_sf"/>
</dbReference>
<name>A0A0D2GH28_9BACT</name>
<dbReference type="GO" id="GO:0016740">
    <property type="term" value="F:transferase activity"/>
    <property type="evidence" value="ECO:0007669"/>
    <property type="project" value="UniProtKB-KW"/>
</dbReference>
<organism evidence="2 3">
    <name type="scientific">Dethiosulfatarculus sandiegensis</name>
    <dbReference type="NCBI Taxonomy" id="1429043"/>
    <lineage>
        <taxon>Bacteria</taxon>
        <taxon>Pseudomonadati</taxon>
        <taxon>Thermodesulfobacteriota</taxon>
        <taxon>Desulfarculia</taxon>
        <taxon>Desulfarculales</taxon>
        <taxon>Desulfarculaceae</taxon>
        <taxon>Dethiosulfatarculus</taxon>
    </lineage>
</organism>
<evidence type="ECO:0000313" key="3">
    <source>
        <dbReference type="Proteomes" id="UP000032233"/>
    </source>
</evidence>
<dbReference type="InterPro" id="IPR050229">
    <property type="entry name" value="GlpE_sulfurtransferase"/>
</dbReference>
<proteinExistence type="predicted"/>